<keyword evidence="2" id="KW-0732">Signal</keyword>
<evidence type="ECO:0000313" key="9">
    <source>
        <dbReference type="Proteomes" id="UP000367825"/>
    </source>
</evidence>
<evidence type="ECO:0000256" key="2">
    <source>
        <dbReference type="ARBA" id="ARBA00022729"/>
    </source>
</evidence>
<feature type="compositionally biased region" description="Pro residues" evidence="7">
    <location>
        <begin position="35"/>
        <end position="53"/>
    </location>
</feature>
<dbReference type="AlphaFoldDB" id="A0A5E4VLE9"/>
<evidence type="ECO:0000256" key="5">
    <source>
        <dbReference type="ARBA" id="ARBA00023237"/>
    </source>
</evidence>
<evidence type="ECO:0000256" key="3">
    <source>
        <dbReference type="ARBA" id="ARBA00023136"/>
    </source>
</evidence>
<dbReference type="InterPro" id="IPR032831">
    <property type="entry name" value="LptM_cons"/>
</dbReference>
<keyword evidence="6" id="KW-0449">Lipoprotein</keyword>
<proteinExistence type="predicted"/>
<feature type="region of interest" description="Disordered" evidence="7">
    <location>
        <begin position="30"/>
        <end position="75"/>
    </location>
</feature>
<name>A0A5E4VLE9_9BURK</name>
<protein>
    <recommendedName>
        <fullName evidence="10">Lipoprotein</fullName>
    </recommendedName>
</protein>
<reference evidence="8 9" key="1">
    <citation type="submission" date="2019-08" db="EMBL/GenBank/DDBJ databases">
        <authorList>
            <person name="Peeters C."/>
        </authorList>
    </citation>
    <scope>NUCLEOTIDE SEQUENCE [LARGE SCALE GENOMIC DNA]</scope>
    <source>
        <strain evidence="8 9">LMG 31109</strain>
    </source>
</reference>
<keyword evidence="4" id="KW-0564">Palmitate</keyword>
<gene>
    <name evidence="8" type="ORF">PNO31109_02726</name>
</gene>
<evidence type="ECO:0000313" key="8">
    <source>
        <dbReference type="EMBL" id="VVE13011.1"/>
    </source>
</evidence>
<dbReference type="NCBIfam" id="NF047847">
    <property type="entry name" value="SS_mature_LptM"/>
    <property type="match status" value="1"/>
</dbReference>
<dbReference type="Pfam" id="PF13627">
    <property type="entry name" value="LptM_cons"/>
    <property type="match status" value="1"/>
</dbReference>
<evidence type="ECO:0000256" key="1">
    <source>
        <dbReference type="ARBA" id="ARBA00004459"/>
    </source>
</evidence>
<sequence length="75" mass="7568">MTAPIRTSAIVASIALLSVLAGCGQAGPLYIPARPVKPTPPPGAPLPPPPRVPEPQRGPSVEVPPADVLPPAKPE</sequence>
<dbReference type="EMBL" id="CABPSC010000010">
    <property type="protein sequence ID" value="VVE13011.1"/>
    <property type="molecule type" value="Genomic_DNA"/>
</dbReference>
<dbReference type="Proteomes" id="UP000367825">
    <property type="component" value="Unassembled WGS sequence"/>
</dbReference>
<keyword evidence="9" id="KW-1185">Reference proteome</keyword>
<dbReference type="PROSITE" id="PS51257">
    <property type="entry name" value="PROKAR_LIPOPROTEIN"/>
    <property type="match status" value="1"/>
</dbReference>
<comment type="subcellular location">
    <subcellularLocation>
        <location evidence="1">Cell outer membrane</location>
        <topology evidence="1">Lipid-anchor</topology>
    </subcellularLocation>
</comment>
<evidence type="ECO:0000256" key="7">
    <source>
        <dbReference type="SAM" id="MobiDB-lite"/>
    </source>
</evidence>
<dbReference type="GO" id="GO:0009279">
    <property type="term" value="C:cell outer membrane"/>
    <property type="evidence" value="ECO:0007669"/>
    <property type="project" value="UniProtKB-SubCell"/>
</dbReference>
<organism evidence="8 9">
    <name type="scientific">Pandoraea nosoerga</name>
    <dbReference type="NCBI Taxonomy" id="2508296"/>
    <lineage>
        <taxon>Bacteria</taxon>
        <taxon>Pseudomonadati</taxon>
        <taxon>Pseudomonadota</taxon>
        <taxon>Betaproteobacteria</taxon>
        <taxon>Burkholderiales</taxon>
        <taxon>Burkholderiaceae</taxon>
        <taxon>Pandoraea</taxon>
    </lineage>
</organism>
<evidence type="ECO:0000256" key="4">
    <source>
        <dbReference type="ARBA" id="ARBA00023139"/>
    </source>
</evidence>
<keyword evidence="5" id="KW-0998">Cell outer membrane</keyword>
<dbReference type="OrthoDB" id="8945044at2"/>
<keyword evidence="3" id="KW-0472">Membrane</keyword>
<accession>A0A5E4VLE9</accession>
<evidence type="ECO:0000256" key="6">
    <source>
        <dbReference type="ARBA" id="ARBA00023288"/>
    </source>
</evidence>
<evidence type="ECO:0008006" key="10">
    <source>
        <dbReference type="Google" id="ProtNLM"/>
    </source>
</evidence>
<dbReference type="RefSeq" id="WP_150556038.1">
    <property type="nucleotide sequence ID" value="NZ_CABPSC010000010.1"/>
</dbReference>